<name>A0A1G6RIA9_9BACT</name>
<organism evidence="1 2">
    <name type="scientific">Williamwhitmania taraxaci</name>
    <dbReference type="NCBI Taxonomy" id="1640674"/>
    <lineage>
        <taxon>Bacteria</taxon>
        <taxon>Pseudomonadati</taxon>
        <taxon>Bacteroidota</taxon>
        <taxon>Bacteroidia</taxon>
        <taxon>Bacteroidales</taxon>
        <taxon>Williamwhitmaniaceae</taxon>
        <taxon>Williamwhitmania</taxon>
    </lineage>
</organism>
<gene>
    <name evidence="1" type="ORF">SAMN05216323_10759</name>
</gene>
<accession>A0A1G6RIA9</accession>
<evidence type="ECO:0000313" key="1">
    <source>
        <dbReference type="EMBL" id="SDD04191.1"/>
    </source>
</evidence>
<reference evidence="1 2" key="1">
    <citation type="submission" date="2016-09" db="EMBL/GenBank/DDBJ databases">
        <authorList>
            <person name="Capua I."/>
            <person name="De Benedictis P."/>
            <person name="Joannis T."/>
            <person name="Lombin L.H."/>
            <person name="Cattoli G."/>
        </authorList>
    </citation>
    <scope>NUCLEOTIDE SEQUENCE [LARGE SCALE GENOMIC DNA]</scope>
    <source>
        <strain evidence="1 2">A7P-90m</strain>
    </source>
</reference>
<dbReference type="EMBL" id="FMYP01000075">
    <property type="protein sequence ID" value="SDD04191.1"/>
    <property type="molecule type" value="Genomic_DNA"/>
</dbReference>
<evidence type="ECO:0000313" key="2">
    <source>
        <dbReference type="Proteomes" id="UP000199452"/>
    </source>
</evidence>
<dbReference type="Proteomes" id="UP000199452">
    <property type="component" value="Unassembled WGS sequence"/>
</dbReference>
<sequence length="52" mass="5838">MLGAICTLKCENVILYSRNSSRTLPRFSTNGIFLLFATVRRVDGFIANSKNK</sequence>
<protein>
    <submittedName>
        <fullName evidence="1">Uncharacterized protein</fullName>
    </submittedName>
</protein>
<keyword evidence="2" id="KW-1185">Reference proteome</keyword>
<proteinExistence type="predicted"/>
<dbReference type="AlphaFoldDB" id="A0A1G6RIA9"/>
<dbReference type="STRING" id="1640674.SAMN05216323_10759"/>